<dbReference type="RefSeq" id="WP_039260049.1">
    <property type="nucleotide sequence ID" value="NZ_JDRY01000166.1"/>
</dbReference>
<dbReference type="EMBL" id="JDRY01000166">
    <property type="protein sequence ID" value="KGM93584.1"/>
    <property type="molecule type" value="Genomic_DNA"/>
</dbReference>
<evidence type="ECO:0000313" key="1">
    <source>
        <dbReference type="EMBL" id="KGM93584.1"/>
    </source>
</evidence>
<protein>
    <submittedName>
        <fullName evidence="1">Uncharacterized protein</fullName>
    </submittedName>
</protein>
<evidence type="ECO:0000313" key="2">
    <source>
        <dbReference type="Proteomes" id="UP000030014"/>
    </source>
</evidence>
<sequence>MKKAIYRYNEKEFFTKILNNDENLVQKIFNRDKFYNLKISIEERKQGGYILLIYNNSVKVNKSDLPNNIKGIVSGCFNNFIINSDIPNGVQMQECI</sequence>
<dbReference type="AlphaFoldDB" id="A0A0A0HWM2"/>
<reference evidence="1 2" key="1">
    <citation type="submission" date="2014-01" db="EMBL/GenBank/DDBJ databases">
        <title>Plasmidome dynamics in the species complex Clostridium novyi sensu lato converts strains of independent lineages into distinctly different pathogens.</title>
        <authorList>
            <person name="Skarin H."/>
            <person name="Segerman B."/>
        </authorList>
    </citation>
    <scope>NUCLEOTIDE SEQUENCE [LARGE SCALE GENOMIC DNA]</scope>
    <source>
        <strain evidence="1 2">DC5</strain>
    </source>
</reference>
<gene>
    <name evidence="1" type="ORF">Z955_14655</name>
</gene>
<comment type="caution">
    <text evidence="1">The sequence shown here is derived from an EMBL/GenBank/DDBJ whole genome shotgun (WGS) entry which is preliminary data.</text>
</comment>
<dbReference type="Proteomes" id="UP000030014">
    <property type="component" value="Unassembled WGS sequence"/>
</dbReference>
<accession>A0A0A0HWM2</accession>
<organism evidence="1 2">
    <name type="scientific">Clostridium botulinum C/D str. DC5</name>
    <dbReference type="NCBI Taxonomy" id="1443128"/>
    <lineage>
        <taxon>Bacteria</taxon>
        <taxon>Bacillati</taxon>
        <taxon>Bacillota</taxon>
        <taxon>Clostridia</taxon>
        <taxon>Eubacteriales</taxon>
        <taxon>Clostridiaceae</taxon>
        <taxon>Clostridium</taxon>
    </lineage>
</organism>
<proteinExistence type="predicted"/>
<name>A0A0A0HWM2_CLOBO</name>